<keyword evidence="9" id="KW-0479">Metal-binding</keyword>
<feature type="binding site" evidence="9">
    <location>
        <begin position="83"/>
        <end position="84"/>
    </location>
    <ligand>
        <name>5-phospho-alpha-D-ribose 1-diphosphate</name>
        <dbReference type="ChEBI" id="CHEBI:58017"/>
    </ligand>
</feature>
<feature type="binding site" evidence="9">
    <location>
        <position position="226"/>
    </location>
    <ligand>
        <name>Mg(2+)</name>
        <dbReference type="ChEBI" id="CHEBI:18420"/>
        <label>2</label>
    </ligand>
</feature>
<evidence type="ECO:0000259" key="11">
    <source>
        <dbReference type="Pfam" id="PF02885"/>
    </source>
</evidence>
<dbReference type="OrthoDB" id="9806430at2"/>
<reference evidence="12 13" key="1">
    <citation type="submission" date="2016-11" db="EMBL/GenBank/DDBJ databases">
        <authorList>
            <person name="Jaros S."/>
            <person name="Januszkiewicz K."/>
            <person name="Wedrychowicz H."/>
        </authorList>
    </citation>
    <scope>NUCLEOTIDE SEQUENCE [LARGE SCALE GENOMIC DNA]</scope>
    <source>
        <strain evidence="12 13">DSM 14828</strain>
    </source>
</reference>
<evidence type="ECO:0000256" key="4">
    <source>
        <dbReference type="ARBA" id="ARBA00022679"/>
    </source>
</evidence>
<evidence type="ECO:0000256" key="9">
    <source>
        <dbReference type="HAMAP-Rule" id="MF_00211"/>
    </source>
</evidence>
<organism evidence="12 13">
    <name type="scientific">Alkalibacter saccharofermentans DSM 14828</name>
    <dbReference type="NCBI Taxonomy" id="1120975"/>
    <lineage>
        <taxon>Bacteria</taxon>
        <taxon>Bacillati</taxon>
        <taxon>Bacillota</taxon>
        <taxon>Clostridia</taxon>
        <taxon>Eubacteriales</taxon>
        <taxon>Eubacteriaceae</taxon>
        <taxon>Alkalibacter</taxon>
    </lineage>
</organism>
<dbReference type="UniPathway" id="UPA00035">
    <property type="reaction ID" value="UER00041"/>
</dbReference>
<protein>
    <recommendedName>
        <fullName evidence="9">Anthranilate phosphoribosyltransferase</fullName>
        <ecNumber evidence="9">2.4.2.18</ecNumber>
    </recommendedName>
</protein>
<dbReference type="STRING" id="1120975.SAMN02746064_01130"/>
<dbReference type="GO" id="GO:0000287">
    <property type="term" value="F:magnesium ion binding"/>
    <property type="evidence" value="ECO:0007669"/>
    <property type="project" value="UniProtKB-UniRule"/>
</dbReference>
<evidence type="ECO:0000259" key="10">
    <source>
        <dbReference type="Pfam" id="PF00591"/>
    </source>
</evidence>
<feature type="binding site" evidence="9">
    <location>
        <position position="80"/>
    </location>
    <ligand>
        <name>anthranilate</name>
        <dbReference type="ChEBI" id="CHEBI:16567"/>
        <label>1</label>
    </ligand>
</feature>
<keyword evidence="5 9" id="KW-0822">Tryptophan biosynthesis</keyword>
<feature type="domain" description="Glycosyl transferase family 3 N-terminal" evidence="11">
    <location>
        <begin position="3"/>
        <end position="65"/>
    </location>
</feature>
<evidence type="ECO:0000313" key="13">
    <source>
        <dbReference type="Proteomes" id="UP000184251"/>
    </source>
</evidence>
<evidence type="ECO:0000256" key="7">
    <source>
        <dbReference type="ARBA" id="ARBA00052328"/>
    </source>
</evidence>
<evidence type="ECO:0000256" key="1">
    <source>
        <dbReference type="ARBA" id="ARBA00004907"/>
    </source>
</evidence>
<gene>
    <name evidence="9" type="primary">trpD</name>
    <name evidence="12" type="ORF">SAMN02746064_01130</name>
</gene>
<dbReference type="InterPro" id="IPR035902">
    <property type="entry name" value="Nuc_phospho_transferase"/>
</dbReference>
<comment type="similarity">
    <text evidence="8">In the C-terminal section; belongs to the anthranilate phosphoribosyltransferase family.</text>
</comment>
<dbReference type="InterPro" id="IPR005940">
    <property type="entry name" value="Anthranilate_Pribosyl_Tfrase"/>
</dbReference>
<evidence type="ECO:0000313" key="12">
    <source>
        <dbReference type="EMBL" id="SHE75009.1"/>
    </source>
</evidence>
<comment type="caution">
    <text evidence="9">Lacks conserved residue(s) required for the propagation of feature annotation.</text>
</comment>
<name>A0A1M4W1A2_9FIRM</name>
<feature type="binding site" evidence="9">
    <location>
        <position position="225"/>
    </location>
    <ligand>
        <name>Mg(2+)</name>
        <dbReference type="ChEBI" id="CHEBI:18420"/>
        <label>2</label>
    </ligand>
</feature>
<dbReference type="GO" id="GO:0005829">
    <property type="term" value="C:cytosol"/>
    <property type="evidence" value="ECO:0007669"/>
    <property type="project" value="TreeGrafter"/>
</dbReference>
<dbReference type="Gene3D" id="1.20.970.10">
    <property type="entry name" value="Transferase, Pyrimidine Nucleoside Phosphorylase, Chain C"/>
    <property type="match status" value="1"/>
</dbReference>
<dbReference type="PANTHER" id="PTHR43285">
    <property type="entry name" value="ANTHRANILATE PHOSPHORIBOSYLTRANSFERASE"/>
    <property type="match status" value="1"/>
</dbReference>
<feature type="binding site" evidence="9">
    <location>
        <position position="80"/>
    </location>
    <ligand>
        <name>5-phospho-alpha-D-ribose 1-diphosphate</name>
        <dbReference type="ChEBI" id="CHEBI:58017"/>
    </ligand>
</feature>
<dbReference type="NCBIfam" id="TIGR01245">
    <property type="entry name" value="trpD"/>
    <property type="match status" value="1"/>
</dbReference>
<accession>A0A1M4W1A2</accession>
<feature type="binding site" evidence="9">
    <location>
        <position position="88"/>
    </location>
    <ligand>
        <name>5-phospho-alpha-D-ribose 1-diphosphate</name>
        <dbReference type="ChEBI" id="CHEBI:58017"/>
    </ligand>
</feature>
<feature type="binding site" evidence="9">
    <location>
        <position position="111"/>
    </location>
    <ligand>
        <name>anthranilate</name>
        <dbReference type="ChEBI" id="CHEBI:16567"/>
        <label>1</label>
    </ligand>
</feature>
<dbReference type="InterPro" id="IPR000312">
    <property type="entry name" value="Glycosyl_Trfase_fam3"/>
</dbReference>
<evidence type="ECO:0000256" key="2">
    <source>
        <dbReference type="ARBA" id="ARBA00022605"/>
    </source>
</evidence>
<feature type="binding site" evidence="9">
    <location>
        <position position="120"/>
    </location>
    <ligand>
        <name>5-phospho-alpha-D-ribose 1-diphosphate</name>
        <dbReference type="ChEBI" id="CHEBI:58017"/>
    </ligand>
</feature>
<dbReference type="PANTHER" id="PTHR43285:SF2">
    <property type="entry name" value="ANTHRANILATE PHOSPHORIBOSYLTRANSFERASE"/>
    <property type="match status" value="1"/>
</dbReference>
<evidence type="ECO:0000256" key="5">
    <source>
        <dbReference type="ARBA" id="ARBA00022822"/>
    </source>
</evidence>
<keyword evidence="3 9" id="KW-0328">Glycosyltransferase</keyword>
<sequence>MYKEMMEKLLEKIDLTKNEMQSLMEEIMSGNLTDVQVAGILTALRAKGETKEEIAGCAFVMRDKASKVQVDDEDAIDTCGTGGDGKHTFNVSTVSAIIAAAAGVTVVKHGNRSVSSKCGSADILSDLGIKIDLGPDRAKKCLDEAGIAFLFAPGYHPAMKYVMNARRELGIRTIFNILGPLANPGMVKNQILGVFDESLTEAMAEVLKELGLKRALVIHGMDGLDEISMSDETKVSELKDGKISTYFIKPEDFGMMRGSIDDIKGGTPEENASTLMEVLEGKDISVRDIVILNSAAAIYMGGAAATISEGIDIAQKIIDSGAGLNKLEEFKRISNQVAS</sequence>
<comment type="cofactor">
    <cofactor evidence="9">
        <name>Mg(2+)</name>
        <dbReference type="ChEBI" id="CHEBI:18420"/>
    </cofactor>
    <text evidence="9">Binds 2 magnesium ions per monomer.</text>
</comment>
<feature type="binding site" evidence="9">
    <location>
        <begin position="108"/>
        <end position="116"/>
    </location>
    <ligand>
        <name>5-phospho-alpha-D-ribose 1-diphosphate</name>
        <dbReference type="ChEBI" id="CHEBI:58017"/>
    </ligand>
</feature>
<comment type="catalytic activity">
    <reaction evidence="7 9">
        <text>N-(5-phospho-beta-D-ribosyl)anthranilate + diphosphate = 5-phospho-alpha-D-ribose 1-diphosphate + anthranilate</text>
        <dbReference type="Rhea" id="RHEA:11768"/>
        <dbReference type="ChEBI" id="CHEBI:16567"/>
        <dbReference type="ChEBI" id="CHEBI:18277"/>
        <dbReference type="ChEBI" id="CHEBI:33019"/>
        <dbReference type="ChEBI" id="CHEBI:58017"/>
        <dbReference type="EC" id="2.4.2.18"/>
    </reaction>
</comment>
<dbReference type="Pfam" id="PF00591">
    <property type="entry name" value="Glycos_transf_3"/>
    <property type="match status" value="1"/>
</dbReference>
<dbReference type="SUPFAM" id="SSF52418">
    <property type="entry name" value="Nucleoside phosphorylase/phosphoribosyltransferase catalytic domain"/>
    <property type="match status" value="1"/>
</dbReference>
<dbReference type="FunFam" id="3.40.1030.10:FF:000002">
    <property type="entry name" value="Anthranilate phosphoribosyltransferase"/>
    <property type="match status" value="1"/>
</dbReference>
<dbReference type="SUPFAM" id="SSF47648">
    <property type="entry name" value="Nucleoside phosphorylase/phosphoribosyltransferase N-terminal domain"/>
    <property type="match status" value="1"/>
</dbReference>
<keyword evidence="4 9" id="KW-0808">Transferase</keyword>
<comment type="similarity">
    <text evidence="9">Belongs to the anthranilate phosphoribosyltransferase family.</text>
</comment>
<evidence type="ECO:0000256" key="6">
    <source>
        <dbReference type="ARBA" id="ARBA00023141"/>
    </source>
</evidence>
<dbReference type="HAMAP" id="MF_00211">
    <property type="entry name" value="TrpD"/>
    <property type="match status" value="1"/>
</dbReference>
<comment type="function">
    <text evidence="9">Catalyzes the transfer of the phosphoribosyl group of 5-phosphorylribose-1-pyrophosphate (PRPP) to anthranilate to yield N-(5'-phosphoribosyl)-anthranilate (PRA).</text>
</comment>
<feature type="domain" description="Glycosyl transferase family 3" evidence="10">
    <location>
        <begin position="73"/>
        <end position="322"/>
    </location>
</feature>
<dbReference type="Proteomes" id="UP000184251">
    <property type="component" value="Unassembled WGS sequence"/>
</dbReference>
<dbReference type="GO" id="GO:0000162">
    <property type="term" value="P:L-tryptophan biosynthetic process"/>
    <property type="evidence" value="ECO:0007669"/>
    <property type="project" value="UniProtKB-UniRule"/>
</dbReference>
<dbReference type="Pfam" id="PF02885">
    <property type="entry name" value="Glycos_trans_3N"/>
    <property type="match status" value="1"/>
</dbReference>
<feature type="binding site" evidence="9">
    <location>
        <begin position="90"/>
        <end position="93"/>
    </location>
    <ligand>
        <name>5-phospho-alpha-D-ribose 1-diphosphate</name>
        <dbReference type="ChEBI" id="CHEBI:58017"/>
    </ligand>
</feature>
<dbReference type="Gene3D" id="3.40.1030.10">
    <property type="entry name" value="Nucleoside phosphorylase/phosphoribosyltransferase catalytic domain"/>
    <property type="match status" value="1"/>
</dbReference>
<dbReference type="InterPro" id="IPR036320">
    <property type="entry name" value="Glycosyl_Trfase_fam3_N_dom_sf"/>
</dbReference>
<keyword evidence="9" id="KW-0460">Magnesium</keyword>
<dbReference type="RefSeq" id="WP_073270113.1">
    <property type="nucleotide sequence ID" value="NZ_FQTU01000006.1"/>
</dbReference>
<feature type="binding site" evidence="9">
    <location>
        <position position="226"/>
    </location>
    <ligand>
        <name>Mg(2+)</name>
        <dbReference type="ChEBI" id="CHEBI:18420"/>
        <label>1</label>
    </ligand>
</feature>
<comment type="pathway">
    <text evidence="1 9">Amino-acid biosynthesis; L-tryptophan biosynthesis; L-tryptophan from chorismate: step 2/5.</text>
</comment>
<dbReference type="EMBL" id="FQTU01000006">
    <property type="protein sequence ID" value="SHE75009.1"/>
    <property type="molecule type" value="Genomic_DNA"/>
</dbReference>
<comment type="subunit">
    <text evidence="9">Homodimer.</text>
</comment>
<dbReference type="InterPro" id="IPR017459">
    <property type="entry name" value="Glycosyl_Trfase_fam3_N_dom"/>
</dbReference>
<dbReference type="GO" id="GO:0004048">
    <property type="term" value="F:anthranilate phosphoribosyltransferase activity"/>
    <property type="evidence" value="ECO:0007669"/>
    <property type="project" value="UniProtKB-UniRule"/>
</dbReference>
<evidence type="ECO:0000256" key="3">
    <source>
        <dbReference type="ARBA" id="ARBA00022676"/>
    </source>
</evidence>
<proteinExistence type="inferred from homology"/>
<keyword evidence="6 9" id="KW-0057">Aromatic amino acid biosynthesis</keyword>
<dbReference type="EC" id="2.4.2.18" evidence="9"/>
<dbReference type="AlphaFoldDB" id="A0A1M4W1A2"/>
<feature type="binding site" evidence="9">
    <location>
        <position position="92"/>
    </location>
    <ligand>
        <name>Mg(2+)</name>
        <dbReference type="ChEBI" id="CHEBI:18420"/>
        <label>1</label>
    </ligand>
</feature>
<evidence type="ECO:0000256" key="8">
    <source>
        <dbReference type="ARBA" id="ARBA00061188"/>
    </source>
</evidence>
<keyword evidence="13" id="KW-1185">Reference proteome</keyword>
<feature type="binding site" evidence="9">
    <location>
        <position position="166"/>
    </location>
    <ligand>
        <name>anthranilate</name>
        <dbReference type="ChEBI" id="CHEBI:16567"/>
        <label>2</label>
    </ligand>
</feature>
<keyword evidence="2 9" id="KW-0028">Amino-acid biosynthesis</keyword>